<evidence type="ECO:0000313" key="2">
    <source>
        <dbReference type="EMBL" id="GHB86892.1"/>
    </source>
</evidence>
<dbReference type="Proteomes" id="UP000598271">
    <property type="component" value="Unassembled WGS sequence"/>
</dbReference>
<dbReference type="EMBL" id="BMXF01000007">
    <property type="protein sequence ID" value="GHB86892.1"/>
    <property type="molecule type" value="Genomic_DNA"/>
</dbReference>
<name>A0A8J3GC75_9BACT</name>
<proteinExistence type="predicted"/>
<dbReference type="InterPro" id="IPR005184">
    <property type="entry name" value="DUF306_Meta_HslJ"/>
</dbReference>
<feature type="domain" description="DUF306" evidence="1">
    <location>
        <begin position="46"/>
        <end position="154"/>
    </location>
</feature>
<evidence type="ECO:0000313" key="3">
    <source>
        <dbReference type="Proteomes" id="UP000598271"/>
    </source>
</evidence>
<reference evidence="2 3" key="1">
    <citation type="journal article" date="2014" name="Int. J. Syst. Evol. Microbiol.">
        <title>Complete genome sequence of Corynebacterium casei LMG S-19264T (=DSM 44701T), isolated from a smear-ripened cheese.</title>
        <authorList>
            <consortium name="US DOE Joint Genome Institute (JGI-PGF)"/>
            <person name="Walter F."/>
            <person name="Albersmeier A."/>
            <person name="Kalinowski J."/>
            <person name="Ruckert C."/>
        </authorList>
    </citation>
    <scope>NUCLEOTIDE SEQUENCE [LARGE SCALE GENOMIC DNA]</scope>
    <source>
        <strain evidence="2 3">KCTC 12866</strain>
    </source>
</reference>
<dbReference type="PROSITE" id="PS51257">
    <property type="entry name" value="PROKAR_LIPOPROTEIN"/>
    <property type="match status" value="1"/>
</dbReference>
<dbReference type="InterPro" id="IPR038670">
    <property type="entry name" value="HslJ-like_sf"/>
</dbReference>
<protein>
    <recommendedName>
        <fullName evidence="1">DUF306 domain-containing protein</fullName>
    </recommendedName>
</protein>
<dbReference type="InterPro" id="IPR053147">
    <property type="entry name" value="Hsp_HslJ-like"/>
</dbReference>
<dbReference type="AlphaFoldDB" id="A0A8J3GC75"/>
<dbReference type="PANTHER" id="PTHR35535">
    <property type="entry name" value="HEAT SHOCK PROTEIN HSLJ"/>
    <property type="match status" value="1"/>
</dbReference>
<dbReference type="RefSeq" id="WP_189568417.1">
    <property type="nucleotide sequence ID" value="NZ_BMXF01000007.1"/>
</dbReference>
<dbReference type="Gene3D" id="2.40.128.270">
    <property type="match status" value="1"/>
</dbReference>
<keyword evidence="3" id="KW-1185">Reference proteome</keyword>
<accession>A0A8J3GC75</accession>
<dbReference type="Pfam" id="PF03724">
    <property type="entry name" value="META"/>
    <property type="match status" value="1"/>
</dbReference>
<sequence>MKPYLIALFLAFILMAGCGTNWKNKKLDQLSALSMETDELSKGLIIGRSWRLVELEGEEVARSPNQNSEIKFVLKTDQNRFTGIVGCNTFSGNYRLKWGKAIRFSQIVKTRNDCPEVYALEKGMFNAFGLVDSYIIKGDTLTLLFGEGAPLAKFDTVQLDDTTLAEKN</sequence>
<dbReference type="PANTHER" id="PTHR35535:SF1">
    <property type="entry name" value="HEAT SHOCK PROTEIN HSLJ"/>
    <property type="match status" value="1"/>
</dbReference>
<evidence type="ECO:0000259" key="1">
    <source>
        <dbReference type="Pfam" id="PF03724"/>
    </source>
</evidence>
<organism evidence="2 3">
    <name type="scientific">Persicitalea jodogahamensis</name>
    <dbReference type="NCBI Taxonomy" id="402147"/>
    <lineage>
        <taxon>Bacteria</taxon>
        <taxon>Pseudomonadati</taxon>
        <taxon>Bacteroidota</taxon>
        <taxon>Cytophagia</taxon>
        <taxon>Cytophagales</taxon>
        <taxon>Spirosomataceae</taxon>
        <taxon>Persicitalea</taxon>
    </lineage>
</organism>
<comment type="caution">
    <text evidence="2">The sequence shown here is derived from an EMBL/GenBank/DDBJ whole genome shotgun (WGS) entry which is preliminary data.</text>
</comment>
<gene>
    <name evidence="2" type="ORF">GCM10007390_48330</name>
</gene>